<dbReference type="RefSeq" id="WP_084047230.1">
    <property type="nucleotide sequence ID" value="NZ_FWWU01000008.1"/>
</dbReference>
<keyword evidence="2" id="KW-1185">Reference proteome</keyword>
<dbReference type="OrthoDB" id="2988063at2"/>
<evidence type="ECO:0000313" key="1">
    <source>
        <dbReference type="EMBL" id="SMB85165.1"/>
    </source>
</evidence>
<reference evidence="1 2" key="1">
    <citation type="submission" date="2017-04" db="EMBL/GenBank/DDBJ databases">
        <authorList>
            <person name="Afonso C.L."/>
            <person name="Miller P.J."/>
            <person name="Scott M.A."/>
            <person name="Spackman E."/>
            <person name="Goraichik I."/>
            <person name="Dimitrov K.M."/>
            <person name="Suarez D.L."/>
            <person name="Swayne D.E."/>
        </authorList>
    </citation>
    <scope>NUCLEOTIDE SEQUENCE [LARGE SCALE GENOMIC DNA]</scope>
    <source>
        <strain evidence="1 2">KR-140</strain>
    </source>
</reference>
<evidence type="ECO:0000313" key="2">
    <source>
        <dbReference type="Proteomes" id="UP000192582"/>
    </source>
</evidence>
<sequence>MTKLQSWLTAFPGARSVPLFETDGLTVRTHLRGRAKDRRVPTRSPDFDAAVIQLVEAGLAREDWTGLVYVMGTGEGGAFTPRYVGKTERRGTRHDLSRNMANIRHNPERFARWGYGLDYHVGDLSHALFGFSAYRPPQGKYRRWAEALFLTFDPPVLREPVHVLWLPWFGDSRGPSGLGVTVAAAEKEVIALASVEHPEALLNVDGR</sequence>
<organism evidence="1 2">
    <name type="scientific">Deinococcus hopiensis KR-140</name>
    <dbReference type="NCBI Taxonomy" id="695939"/>
    <lineage>
        <taxon>Bacteria</taxon>
        <taxon>Thermotogati</taxon>
        <taxon>Deinococcota</taxon>
        <taxon>Deinococci</taxon>
        <taxon>Deinococcales</taxon>
        <taxon>Deinococcaceae</taxon>
        <taxon>Deinococcus</taxon>
    </lineage>
</organism>
<proteinExistence type="predicted"/>
<name>A0A1W1UVJ1_9DEIO</name>
<protein>
    <submittedName>
        <fullName evidence="1">Uncharacterized protein</fullName>
    </submittedName>
</protein>
<dbReference type="Proteomes" id="UP000192582">
    <property type="component" value="Unassembled WGS sequence"/>
</dbReference>
<dbReference type="STRING" id="695939.SAMN00790413_03294"/>
<gene>
    <name evidence="1" type="ORF">SAMN00790413_03294</name>
</gene>
<dbReference type="AlphaFoldDB" id="A0A1W1UVJ1"/>
<accession>A0A1W1UVJ1</accession>
<dbReference type="EMBL" id="FWWU01000008">
    <property type="protein sequence ID" value="SMB85165.1"/>
    <property type="molecule type" value="Genomic_DNA"/>
</dbReference>